<feature type="repeat" description="TPR" evidence="3">
    <location>
        <begin position="415"/>
        <end position="448"/>
    </location>
</feature>
<dbReference type="RefSeq" id="WP_418160561.1">
    <property type="nucleotide sequence ID" value="NZ_JBBLZC010000017.1"/>
</dbReference>
<evidence type="ECO:0000313" key="4">
    <source>
        <dbReference type="EMBL" id="MEK0084713.1"/>
    </source>
</evidence>
<accession>A0ABU8XU27</accession>
<dbReference type="SUPFAM" id="SSF48452">
    <property type="entry name" value="TPR-like"/>
    <property type="match status" value="2"/>
</dbReference>
<dbReference type="PANTHER" id="PTHR45586">
    <property type="entry name" value="TPR REPEAT-CONTAINING PROTEIN PA4667"/>
    <property type="match status" value="1"/>
</dbReference>
<keyword evidence="1" id="KW-0677">Repeat</keyword>
<comment type="caution">
    <text evidence="4">The sequence shown here is derived from an EMBL/GenBank/DDBJ whole genome shotgun (WGS) entry which is preliminary data.</text>
</comment>
<evidence type="ECO:0000256" key="2">
    <source>
        <dbReference type="ARBA" id="ARBA00022803"/>
    </source>
</evidence>
<evidence type="ECO:0000256" key="1">
    <source>
        <dbReference type="ARBA" id="ARBA00022737"/>
    </source>
</evidence>
<feature type="repeat" description="TPR" evidence="3">
    <location>
        <begin position="484"/>
        <end position="517"/>
    </location>
</feature>
<protein>
    <submittedName>
        <fullName evidence="4">Tetratricopeptide repeat protein</fullName>
    </submittedName>
</protein>
<dbReference type="PROSITE" id="PS50293">
    <property type="entry name" value="TPR_REGION"/>
    <property type="match status" value="1"/>
</dbReference>
<dbReference type="PROSITE" id="PS50005">
    <property type="entry name" value="TPR"/>
    <property type="match status" value="3"/>
</dbReference>
<dbReference type="PROSITE" id="PS51257">
    <property type="entry name" value="PROKAR_LIPOPROTEIN"/>
    <property type="match status" value="1"/>
</dbReference>
<evidence type="ECO:0000313" key="5">
    <source>
        <dbReference type="Proteomes" id="UP001375743"/>
    </source>
</evidence>
<name>A0ABU8XU27_9PROT</name>
<dbReference type="InterPro" id="IPR011990">
    <property type="entry name" value="TPR-like_helical_dom_sf"/>
</dbReference>
<dbReference type="Proteomes" id="UP001375743">
    <property type="component" value="Unassembled WGS sequence"/>
</dbReference>
<dbReference type="Pfam" id="PF07719">
    <property type="entry name" value="TPR_2"/>
    <property type="match status" value="1"/>
</dbReference>
<dbReference type="PANTHER" id="PTHR45586:SF1">
    <property type="entry name" value="LIPOPOLYSACCHARIDE ASSEMBLY PROTEIN B"/>
    <property type="match status" value="1"/>
</dbReference>
<organism evidence="4 5">
    <name type="scientific">Benzoatithermus flavus</name>
    <dbReference type="NCBI Taxonomy" id="3108223"/>
    <lineage>
        <taxon>Bacteria</taxon>
        <taxon>Pseudomonadati</taxon>
        <taxon>Pseudomonadota</taxon>
        <taxon>Alphaproteobacteria</taxon>
        <taxon>Geminicoccales</taxon>
        <taxon>Geminicoccaceae</taxon>
        <taxon>Benzoatithermus</taxon>
    </lineage>
</organism>
<dbReference type="InterPro" id="IPR051012">
    <property type="entry name" value="CellSynth/LPSAsmb/PSIAsmb"/>
</dbReference>
<sequence length="573" mass="62347">MRSVLLSATATLFLAACGIDESGVWRLGLTPAAAAAPGGGDETAAGSYLVGRFALESGDLHRAAQSLERALLADPDNVELRRQVFALLVVDGQFERAVTVGRELTALDKGAQDAMLFLALDDVRRGDYAGATRRLEAVGGGLAGTVQPILLAWARFGAGQRDQALVALSAGGPHGGLDRLRIYHRAMMLGLSGKPREGLAALREAFPELATAPVRLVRAAARLAQAADGRDAALQLIAQARAAEPDDPQLAWLEQAIRSGRPDVAAIQGPPSGMSDALSGIAEALAEQEGHTQALLFARLATFLTPDDGEGWLLIANTALQQDNAAEALRALDHIRADGPLGWQAGLTRARALQSLDRGEEAIRLLQTMADEAPERSDSLIALGDYLRSKERFAEAADAYTRAIQRIGKPEKRHWRLFYARGICFERTKRWPEAEADLLEALELEPDQPFVLNYLGYSWVDQGTNLDRAKEMLHKAVDLRPEDGYIVDSLGWAYYRLGEYDKAVTYLERAVELEPGDAVINDHLGDAYWRVGRTREARFQWERAVTFKPEPDVLAQIQEKLQKGLPDAAAKRG</sequence>
<proteinExistence type="predicted"/>
<dbReference type="InterPro" id="IPR013105">
    <property type="entry name" value="TPR_2"/>
</dbReference>
<keyword evidence="5" id="KW-1185">Reference proteome</keyword>
<dbReference type="Gene3D" id="1.25.40.10">
    <property type="entry name" value="Tetratricopeptide repeat domain"/>
    <property type="match status" value="2"/>
</dbReference>
<dbReference type="InterPro" id="IPR019734">
    <property type="entry name" value="TPR_rpt"/>
</dbReference>
<evidence type="ECO:0000256" key="3">
    <source>
        <dbReference type="PROSITE-ProRule" id="PRU00339"/>
    </source>
</evidence>
<dbReference type="SMART" id="SM00028">
    <property type="entry name" value="TPR"/>
    <property type="match status" value="7"/>
</dbReference>
<feature type="repeat" description="TPR" evidence="3">
    <location>
        <begin position="44"/>
        <end position="77"/>
    </location>
</feature>
<gene>
    <name evidence="4" type="ORF">U1T56_16280</name>
</gene>
<dbReference type="EMBL" id="JBBLZC010000017">
    <property type="protein sequence ID" value="MEK0084713.1"/>
    <property type="molecule type" value="Genomic_DNA"/>
</dbReference>
<dbReference type="Pfam" id="PF13432">
    <property type="entry name" value="TPR_16"/>
    <property type="match status" value="1"/>
</dbReference>
<reference evidence="4 5" key="1">
    <citation type="submission" date="2024-01" db="EMBL/GenBank/DDBJ databases">
        <title>Multi-omics insights into the function and evolution of sodium benzoate biodegradation pathways in Benzoatithermus flavus gen. nov., sp. nov. from hot spring.</title>
        <authorList>
            <person name="Hu C.-J."/>
            <person name="Li W.-J."/>
        </authorList>
    </citation>
    <scope>NUCLEOTIDE SEQUENCE [LARGE SCALE GENOMIC DNA]</scope>
    <source>
        <strain evidence="4 5">SYSU G07066</strain>
    </source>
</reference>
<keyword evidence="2 3" id="KW-0802">TPR repeat</keyword>
<dbReference type="Pfam" id="PF13181">
    <property type="entry name" value="TPR_8"/>
    <property type="match status" value="1"/>
</dbReference>